<comment type="subcellular location">
    <subcellularLocation>
        <location evidence="1">Nucleus</location>
    </subcellularLocation>
</comment>
<gene>
    <name evidence="10" type="ORF">BEWA_051390</name>
</gene>
<dbReference type="RefSeq" id="XP_004832539.1">
    <property type="nucleotide sequence ID" value="XM_004832482.1"/>
</dbReference>
<evidence type="ECO:0000256" key="5">
    <source>
        <dbReference type="ARBA" id="ARBA00047761"/>
    </source>
</evidence>
<sequence>MSKPRHSGPPSSSGKPGSVSPGKTTTKDSKSSRHHNNKNWTRRTKSDRDGPYGDASIANTKPEWQGTGGKPDSHVPKSAPPPISMLPKIPPLMGKQPMGVPGTPIIPYFPMFNPMMNQNFIMPPKNDENTEGKNDPNVAKNPKMKFPMVNPMPMQGVPPPGMLVNPFLSMPMMHPKVGPFVGNRDFVPKQPNMFLVKEAPPAVPGNDTSGGKFEDGARKDSTDPKVFDPRMQMDPRFFSNPKIPMDPGRFPMDPRFFSNPKIPMDPGRFPMDPRFFVNPKMPMDPRMYMDPRFFMNPKMPMDPKVIPKAPMMPMHNTNVLNLSQVNLQSRDGTEKKNLETMSVISDDCTDEPHSKPQDVKIGYSDHVSAEQDRLDHYKYPGGSMYKDRGRDFDPSNVIDIKYMTSFMPKPPERYMQNHSLHGIKMFLPLGLKAYARSMGINPEMLSGFDNGPVRNGKLVLLLDLDNTLLHTASQSRLDMLDIDISHFVDELGDPELYKFSLPNFPNITYYMKLRPCIREFLQVLSLYYEMSIYTNATKEYADVVISILDPDRTLFMDRIVARNSVDEKDLLKSAARLYPDLNRRFVLAFDDRKDVWADIPHRQVVRAEHYDFFESYSMELANNYGFVAQDAFSPDVPGPQMENTSKSSNNLYISQNFDGNAENTEGITDDKDVVRDYDRHLRHMITLFLEIHKRFFNDPFNANVGTILENLQSETLKDTRVLLTGYRKNAKGISNVLHSDCEQRQREVVSELGSIVLNKITDPGLTHIVAGKNCTDNIAKSRNSTYSHIHKVHTLWLYACKATFSRVDEKVFDMDKICNLYNNEPPSTPSKDHWRLLYLSKNAEKDGTDTGYKSGYTHSASGNSEPPLRIFMGTGAYSHGTEVLSPNEKIIIRWDPSKTKLLQNTLQEPITGSKVISDVIIENAPYTNSLNPNKYTY</sequence>
<dbReference type="InterPro" id="IPR036420">
    <property type="entry name" value="BRCT_dom_sf"/>
</dbReference>
<dbReference type="InterPro" id="IPR004274">
    <property type="entry name" value="FCP1_dom"/>
</dbReference>
<accession>L1LCB3</accession>
<dbReference type="PROSITE" id="PS50172">
    <property type="entry name" value="BRCT"/>
    <property type="match status" value="1"/>
</dbReference>
<evidence type="ECO:0000256" key="4">
    <source>
        <dbReference type="ARBA" id="ARBA00023242"/>
    </source>
</evidence>
<dbReference type="STRING" id="1537102.L1LCB3"/>
<evidence type="ECO:0000256" key="3">
    <source>
        <dbReference type="ARBA" id="ARBA00022801"/>
    </source>
</evidence>
<dbReference type="InterPro" id="IPR039189">
    <property type="entry name" value="Fcp1"/>
</dbReference>
<dbReference type="SMART" id="SM00577">
    <property type="entry name" value="CPDc"/>
    <property type="match status" value="1"/>
</dbReference>
<feature type="compositionally biased region" description="Basic residues" evidence="7">
    <location>
        <begin position="32"/>
        <end position="43"/>
    </location>
</feature>
<comment type="caution">
    <text evidence="10">The sequence shown here is derived from an EMBL/GenBank/DDBJ whole genome shotgun (WGS) entry which is preliminary data.</text>
</comment>
<comment type="catalytic activity">
    <reaction evidence="5">
        <text>O-phospho-L-seryl-[protein] + H2O = L-seryl-[protein] + phosphate</text>
        <dbReference type="Rhea" id="RHEA:20629"/>
        <dbReference type="Rhea" id="RHEA-COMP:9863"/>
        <dbReference type="Rhea" id="RHEA-COMP:11604"/>
        <dbReference type="ChEBI" id="CHEBI:15377"/>
        <dbReference type="ChEBI" id="CHEBI:29999"/>
        <dbReference type="ChEBI" id="CHEBI:43474"/>
        <dbReference type="ChEBI" id="CHEBI:83421"/>
        <dbReference type="EC" id="3.1.3.16"/>
    </reaction>
</comment>
<dbReference type="GO" id="GO:0008420">
    <property type="term" value="F:RNA polymerase II CTD heptapeptide repeat phosphatase activity"/>
    <property type="evidence" value="ECO:0007669"/>
    <property type="project" value="InterPro"/>
</dbReference>
<feature type="region of interest" description="Disordered" evidence="7">
    <location>
        <begin position="1"/>
        <end position="88"/>
    </location>
</feature>
<dbReference type="OrthoDB" id="10249888at2759"/>
<comment type="catalytic activity">
    <reaction evidence="6">
        <text>O-phospho-L-threonyl-[protein] + H2O = L-threonyl-[protein] + phosphate</text>
        <dbReference type="Rhea" id="RHEA:47004"/>
        <dbReference type="Rhea" id="RHEA-COMP:11060"/>
        <dbReference type="Rhea" id="RHEA-COMP:11605"/>
        <dbReference type="ChEBI" id="CHEBI:15377"/>
        <dbReference type="ChEBI" id="CHEBI:30013"/>
        <dbReference type="ChEBI" id="CHEBI:43474"/>
        <dbReference type="ChEBI" id="CHEBI:61977"/>
        <dbReference type="EC" id="3.1.3.16"/>
    </reaction>
</comment>
<feature type="compositionally biased region" description="Basic and acidic residues" evidence="7">
    <location>
        <begin position="212"/>
        <end position="233"/>
    </location>
</feature>
<dbReference type="GeneID" id="15803105"/>
<dbReference type="InterPro" id="IPR036412">
    <property type="entry name" value="HAD-like_sf"/>
</dbReference>
<keyword evidence="3" id="KW-0378">Hydrolase</keyword>
<dbReference type="InterPro" id="IPR023214">
    <property type="entry name" value="HAD_sf"/>
</dbReference>
<dbReference type="PANTHER" id="PTHR23081">
    <property type="entry name" value="RNA POLYMERASE II CTD PHOSPHATASE"/>
    <property type="match status" value="1"/>
</dbReference>
<feature type="compositionally biased region" description="Low complexity" evidence="7">
    <location>
        <begin position="7"/>
        <end position="23"/>
    </location>
</feature>
<dbReference type="eggNOG" id="KOG0323">
    <property type="taxonomic scope" value="Eukaryota"/>
</dbReference>
<dbReference type="Pfam" id="PF03031">
    <property type="entry name" value="NIF"/>
    <property type="match status" value="1"/>
</dbReference>
<evidence type="ECO:0000259" key="9">
    <source>
        <dbReference type="PROSITE" id="PS50969"/>
    </source>
</evidence>
<evidence type="ECO:0000256" key="2">
    <source>
        <dbReference type="ARBA" id="ARBA00013081"/>
    </source>
</evidence>
<dbReference type="Gene3D" id="3.40.50.1000">
    <property type="entry name" value="HAD superfamily/HAD-like"/>
    <property type="match status" value="1"/>
</dbReference>
<name>L1LCB3_THEEQ</name>
<dbReference type="InterPro" id="IPR001357">
    <property type="entry name" value="BRCT_dom"/>
</dbReference>
<feature type="domain" description="FCP1 homology" evidence="9">
    <location>
        <begin position="453"/>
        <end position="630"/>
    </location>
</feature>
<evidence type="ECO:0000313" key="10">
    <source>
        <dbReference type="EMBL" id="EKX73087.1"/>
    </source>
</evidence>
<evidence type="ECO:0000256" key="1">
    <source>
        <dbReference type="ARBA" id="ARBA00004123"/>
    </source>
</evidence>
<keyword evidence="11" id="KW-1185">Reference proteome</keyword>
<keyword evidence="4" id="KW-0539">Nucleus</keyword>
<dbReference type="EMBL" id="ACOU01000003">
    <property type="protein sequence ID" value="EKX73087.1"/>
    <property type="molecule type" value="Genomic_DNA"/>
</dbReference>
<dbReference type="SUPFAM" id="SSF56784">
    <property type="entry name" value="HAD-like"/>
    <property type="match status" value="1"/>
</dbReference>
<feature type="compositionally biased region" description="Pro residues" evidence="7">
    <location>
        <begin position="78"/>
        <end position="88"/>
    </location>
</feature>
<evidence type="ECO:0000256" key="6">
    <source>
        <dbReference type="ARBA" id="ARBA00048336"/>
    </source>
</evidence>
<evidence type="ECO:0000259" key="8">
    <source>
        <dbReference type="PROSITE" id="PS50172"/>
    </source>
</evidence>
<feature type="domain" description="BRCT" evidence="8">
    <location>
        <begin position="711"/>
        <end position="814"/>
    </location>
</feature>
<evidence type="ECO:0000313" key="11">
    <source>
        <dbReference type="Proteomes" id="UP000031512"/>
    </source>
</evidence>
<reference evidence="10 11" key="1">
    <citation type="journal article" date="2012" name="BMC Genomics">
        <title>Comparative genomic analysis and phylogenetic position of Theileria equi.</title>
        <authorList>
            <person name="Kappmeyer L.S."/>
            <person name="Thiagarajan M."/>
            <person name="Herndon D.R."/>
            <person name="Ramsay J.D."/>
            <person name="Caler E."/>
            <person name="Djikeng A."/>
            <person name="Gillespie J.J."/>
            <person name="Lau A.O."/>
            <person name="Roalson E.H."/>
            <person name="Silva J.C."/>
            <person name="Silva M.G."/>
            <person name="Suarez C.E."/>
            <person name="Ueti M.W."/>
            <person name="Nene V.M."/>
            <person name="Mealey R.H."/>
            <person name="Knowles D.P."/>
            <person name="Brayton K.A."/>
        </authorList>
    </citation>
    <scope>NUCLEOTIDE SEQUENCE [LARGE SCALE GENOMIC DNA]</scope>
    <source>
        <strain evidence="10 11">WA</strain>
    </source>
</reference>
<dbReference type="PANTHER" id="PTHR23081:SF36">
    <property type="entry name" value="RNA POLYMERASE II SUBUNIT A C-TERMINAL DOMAIN PHOSPHATASE"/>
    <property type="match status" value="1"/>
</dbReference>
<proteinExistence type="predicted"/>
<organism evidence="10 11">
    <name type="scientific">Theileria equi strain WA</name>
    <dbReference type="NCBI Taxonomy" id="1537102"/>
    <lineage>
        <taxon>Eukaryota</taxon>
        <taxon>Sar</taxon>
        <taxon>Alveolata</taxon>
        <taxon>Apicomplexa</taxon>
        <taxon>Aconoidasida</taxon>
        <taxon>Piroplasmida</taxon>
        <taxon>Theileriidae</taxon>
        <taxon>Theileria</taxon>
    </lineage>
</organism>
<dbReference type="PROSITE" id="PS50969">
    <property type="entry name" value="FCP1"/>
    <property type="match status" value="1"/>
</dbReference>
<dbReference type="AlphaFoldDB" id="L1LCB3"/>
<dbReference type="VEuPathDB" id="PiroplasmaDB:BEWA_051390"/>
<dbReference type="GO" id="GO:0005634">
    <property type="term" value="C:nucleus"/>
    <property type="evidence" value="ECO:0007669"/>
    <property type="project" value="UniProtKB-SubCell"/>
</dbReference>
<dbReference type="CDD" id="cd07521">
    <property type="entry name" value="HAD_FCP1-like"/>
    <property type="match status" value="1"/>
</dbReference>
<evidence type="ECO:0000256" key="7">
    <source>
        <dbReference type="SAM" id="MobiDB-lite"/>
    </source>
</evidence>
<dbReference type="Gene3D" id="3.40.50.10190">
    <property type="entry name" value="BRCT domain"/>
    <property type="match status" value="1"/>
</dbReference>
<dbReference type="KEGG" id="beq:BEWA_051390"/>
<feature type="region of interest" description="Disordered" evidence="7">
    <location>
        <begin position="197"/>
        <end position="245"/>
    </location>
</feature>
<protein>
    <recommendedName>
        <fullName evidence="2">protein-serine/threonine phosphatase</fullName>
        <ecNumber evidence="2">3.1.3.16</ecNumber>
    </recommendedName>
</protein>
<dbReference type="Gene3D" id="1.10.287.10">
    <property type="entry name" value="S15/NS1, RNA-binding"/>
    <property type="match status" value="1"/>
</dbReference>
<dbReference type="SUPFAM" id="SSF52113">
    <property type="entry name" value="BRCT domain"/>
    <property type="match status" value="1"/>
</dbReference>
<dbReference type="Proteomes" id="UP000031512">
    <property type="component" value="Unassembled WGS sequence"/>
</dbReference>
<dbReference type="EC" id="3.1.3.16" evidence="2"/>